<dbReference type="AlphaFoldDB" id="A0A1V1PGU9"/>
<dbReference type="Pfam" id="PF03743">
    <property type="entry name" value="TrbI"/>
    <property type="match status" value="1"/>
</dbReference>
<comment type="similarity">
    <text evidence="2">Belongs to the TrbI/VirB10 family.</text>
</comment>
<feature type="compositionally biased region" description="Polar residues" evidence="6">
    <location>
        <begin position="107"/>
        <end position="135"/>
    </location>
</feature>
<evidence type="ECO:0000256" key="1">
    <source>
        <dbReference type="ARBA" id="ARBA00004167"/>
    </source>
</evidence>
<protein>
    <submittedName>
        <fullName evidence="8">Conjugal transfer protein TrbI</fullName>
    </submittedName>
</protein>
<reference evidence="9" key="1">
    <citation type="submission" date="2012-11" db="EMBL/GenBank/DDBJ databases">
        <authorList>
            <person name="Lucero-Rivera Y.E."/>
            <person name="Tovar-Ramirez D."/>
        </authorList>
    </citation>
    <scope>NUCLEOTIDE SEQUENCE [LARGE SCALE GENOMIC DNA]</scope>
    <source>
        <strain evidence="9">Araruama</strain>
    </source>
</reference>
<evidence type="ECO:0000256" key="2">
    <source>
        <dbReference type="ARBA" id="ARBA00010265"/>
    </source>
</evidence>
<evidence type="ECO:0000256" key="7">
    <source>
        <dbReference type="SAM" id="Phobius"/>
    </source>
</evidence>
<evidence type="ECO:0000256" key="3">
    <source>
        <dbReference type="ARBA" id="ARBA00022692"/>
    </source>
</evidence>
<evidence type="ECO:0000313" key="9">
    <source>
        <dbReference type="Proteomes" id="UP000189670"/>
    </source>
</evidence>
<dbReference type="GO" id="GO:0016020">
    <property type="term" value="C:membrane"/>
    <property type="evidence" value="ECO:0007669"/>
    <property type="project" value="UniProtKB-SubCell"/>
</dbReference>
<feature type="compositionally biased region" description="Basic and acidic residues" evidence="6">
    <location>
        <begin position="65"/>
        <end position="96"/>
    </location>
</feature>
<feature type="transmembrane region" description="Helical" evidence="7">
    <location>
        <begin position="20"/>
        <end position="40"/>
    </location>
</feature>
<keyword evidence="4 7" id="KW-1133">Transmembrane helix</keyword>
<dbReference type="Gene3D" id="2.40.128.260">
    <property type="entry name" value="Type IV secretion system, VirB10/TraB/TrbI"/>
    <property type="match status" value="1"/>
</dbReference>
<dbReference type="EMBL" id="ATBP01000026">
    <property type="protein sequence ID" value="ETR74020.1"/>
    <property type="molecule type" value="Genomic_DNA"/>
</dbReference>
<dbReference type="CDD" id="cd16429">
    <property type="entry name" value="VirB10"/>
    <property type="match status" value="1"/>
</dbReference>
<sequence length="441" mass="49416">MIENISPKPSGVQKIDKRMVISIVLFICMLVLIILYLMTLAEKKASERRSVSQTPTAHISHKQTNVKEIDELPDDYSKMKPERVNDLSKTSQEEKSTPPAPPDKNSFFKQQNQPVISQPERQQSPPQKKYSTQAHLPSAKGEDIRPGATYQHRSPKEIQMEQARQSQILFFGTGQDKKKTKPPENMIQTGSNPGLEKQAMINDLIDRVYPRRETSETRIDQQTKKAFFQEQAQSNEGAIYLNQRIQDPVSPYQIMAGTVLPAVLISGINSDLPGHIIAQIRENVFDTVHGRYLLVPQGTKLLGSYDNMVSWGQDKVMLVWSRLIMPDGATIVLDNMPGVDTMGYSGLKDKVNNHYMKIAGAILMSTFLSVGTRRVAGEVRDNDPTLAQELAADASIDINRAGQKIVSRHMNVPPTLEIRPGFPFNVMVNKDIILRPYGNGN</sequence>
<feature type="region of interest" description="Disordered" evidence="6">
    <location>
        <begin position="174"/>
        <end position="194"/>
    </location>
</feature>
<feature type="region of interest" description="Disordered" evidence="6">
    <location>
        <begin position="47"/>
        <end position="154"/>
    </location>
</feature>
<gene>
    <name evidence="8" type="ORF">OMM_00528</name>
</gene>
<evidence type="ECO:0000256" key="6">
    <source>
        <dbReference type="SAM" id="MobiDB-lite"/>
    </source>
</evidence>
<dbReference type="InterPro" id="IPR042217">
    <property type="entry name" value="T4SS_VirB10/TrbI"/>
</dbReference>
<dbReference type="InterPro" id="IPR005498">
    <property type="entry name" value="T4SS_VirB10/TraB/TrbI"/>
</dbReference>
<evidence type="ECO:0000256" key="5">
    <source>
        <dbReference type="ARBA" id="ARBA00023136"/>
    </source>
</evidence>
<name>A0A1V1PGU9_9BACT</name>
<comment type="caution">
    <text evidence="8">The sequence shown here is derived from an EMBL/GenBank/DDBJ whole genome shotgun (WGS) entry which is preliminary data.</text>
</comment>
<comment type="subcellular location">
    <subcellularLocation>
        <location evidence="1">Membrane</location>
        <topology evidence="1">Single-pass membrane protein</topology>
    </subcellularLocation>
</comment>
<keyword evidence="5 7" id="KW-0472">Membrane</keyword>
<organism evidence="8 9">
    <name type="scientific">Candidatus Magnetoglobus multicellularis str. Araruama</name>
    <dbReference type="NCBI Taxonomy" id="890399"/>
    <lineage>
        <taxon>Bacteria</taxon>
        <taxon>Pseudomonadati</taxon>
        <taxon>Thermodesulfobacteriota</taxon>
        <taxon>Desulfobacteria</taxon>
        <taxon>Desulfobacterales</taxon>
        <taxon>Desulfobacteraceae</taxon>
        <taxon>Candidatus Magnetoglobus</taxon>
    </lineage>
</organism>
<dbReference type="Proteomes" id="UP000189670">
    <property type="component" value="Unassembled WGS sequence"/>
</dbReference>
<evidence type="ECO:0000256" key="4">
    <source>
        <dbReference type="ARBA" id="ARBA00022989"/>
    </source>
</evidence>
<keyword evidence="3 7" id="KW-0812">Transmembrane</keyword>
<proteinExistence type="inferred from homology"/>
<accession>A0A1V1PGU9</accession>
<evidence type="ECO:0000313" key="8">
    <source>
        <dbReference type="EMBL" id="ETR74020.1"/>
    </source>
</evidence>